<dbReference type="AlphaFoldDB" id="A0A564YI26"/>
<dbReference type="Proteomes" id="UP000321570">
    <property type="component" value="Unassembled WGS sequence"/>
</dbReference>
<protein>
    <submittedName>
        <fullName evidence="1">Uncharacterized protein</fullName>
    </submittedName>
</protein>
<dbReference type="EMBL" id="CABIJS010000222">
    <property type="protein sequence ID" value="VUZ46609.1"/>
    <property type="molecule type" value="Genomic_DNA"/>
</dbReference>
<accession>A0A564YI26</accession>
<feature type="non-terminal residue" evidence="1">
    <location>
        <position position="292"/>
    </location>
</feature>
<name>A0A564YI26_HYMDI</name>
<feature type="non-terminal residue" evidence="1">
    <location>
        <position position="1"/>
    </location>
</feature>
<evidence type="ECO:0000313" key="2">
    <source>
        <dbReference type="Proteomes" id="UP000321570"/>
    </source>
</evidence>
<evidence type="ECO:0000313" key="1">
    <source>
        <dbReference type="EMBL" id="VUZ46609.1"/>
    </source>
</evidence>
<keyword evidence="2" id="KW-1185">Reference proteome</keyword>
<reference evidence="1 2" key="1">
    <citation type="submission" date="2019-07" db="EMBL/GenBank/DDBJ databases">
        <authorList>
            <person name="Jastrzebski P J."/>
            <person name="Paukszto L."/>
            <person name="Jastrzebski P J."/>
        </authorList>
    </citation>
    <scope>NUCLEOTIDE SEQUENCE [LARGE SCALE GENOMIC DNA]</scope>
    <source>
        <strain evidence="1 2">WMS-il1</strain>
    </source>
</reference>
<gene>
    <name evidence="1" type="ORF">WMSIL1_LOCUS6577</name>
</gene>
<sequence>ENSKEEPLSKLQPIGNPGTQLFYKRTYYTDTYEIDHAEDLENNCNYTGFPKWRPRRFPRPVHEPEENDIPPVVEMVPVPPAFQGNPLIANEMLNGLQALLGVDQPQINEVNQEEDDEADNEEDDNVVIHIGPIILPQQLQPANNQVGAFDQGNQIGGLVINEHFQMPLAQEVVQPFGLMDDENFELLENVVVQDNIDYAQESDEEMDDNVVFHIGDIVLPQPTQEINGAIDYQPGGLVIGQHAQMPHVQEVDMPFDEEYVEEIEEENAELFEDAYVQFEEIAQHVGQFTDEE</sequence>
<organism evidence="1 2">
    <name type="scientific">Hymenolepis diminuta</name>
    <name type="common">Rat tapeworm</name>
    <dbReference type="NCBI Taxonomy" id="6216"/>
    <lineage>
        <taxon>Eukaryota</taxon>
        <taxon>Metazoa</taxon>
        <taxon>Spiralia</taxon>
        <taxon>Lophotrochozoa</taxon>
        <taxon>Platyhelminthes</taxon>
        <taxon>Cestoda</taxon>
        <taxon>Eucestoda</taxon>
        <taxon>Cyclophyllidea</taxon>
        <taxon>Hymenolepididae</taxon>
        <taxon>Hymenolepis</taxon>
    </lineage>
</organism>
<proteinExistence type="predicted"/>